<dbReference type="Gene3D" id="3.40.30.10">
    <property type="entry name" value="Glutaredoxin"/>
    <property type="match status" value="1"/>
</dbReference>
<dbReference type="PANTHER" id="PTHR13887">
    <property type="entry name" value="GLUTATHIONE S-TRANSFERASE KAPPA"/>
    <property type="match status" value="1"/>
</dbReference>
<dbReference type="SUPFAM" id="SSF52833">
    <property type="entry name" value="Thioredoxin-like"/>
    <property type="match status" value="1"/>
</dbReference>
<comment type="similarity">
    <text evidence="2">Belongs to the SpxH family.</text>
</comment>
<name>A0ABS2SXV8_9BACI</name>
<comment type="function">
    <text evidence="2">Adapter protein required for efficient degradation of Spx by ClpXP under non-stress conditions. Interaction with Spx stabilizes Spx and exposes the C-terminus of Spx for recognition and proteolysis by ClpXP.</text>
</comment>
<keyword evidence="4" id="KW-1185">Reference proteome</keyword>
<organism evidence="3 4">
    <name type="scientific">Shouchella xiaoxiensis</name>
    <dbReference type="NCBI Taxonomy" id="766895"/>
    <lineage>
        <taxon>Bacteria</taxon>
        <taxon>Bacillati</taxon>
        <taxon>Bacillota</taxon>
        <taxon>Bacilli</taxon>
        <taxon>Bacillales</taxon>
        <taxon>Bacillaceae</taxon>
        <taxon>Shouchella</taxon>
    </lineage>
</organism>
<keyword evidence="1 2" id="KW-0963">Cytoplasm</keyword>
<dbReference type="RefSeq" id="WP_204467931.1">
    <property type="nucleotide sequence ID" value="NZ_JAFBCV010000013.1"/>
</dbReference>
<comment type="subcellular location">
    <subcellularLocation>
        <location evidence="2">Cytoplasm</location>
    </subcellularLocation>
</comment>
<dbReference type="Gene3D" id="1.10.472.60">
    <property type="entry name" value="putative protein disulfide isomerase domain"/>
    <property type="match status" value="1"/>
</dbReference>
<comment type="subunit">
    <text evidence="2">Interacts with Spx.</text>
</comment>
<reference evidence="3" key="1">
    <citation type="submission" date="2021-01" db="EMBL/GenBank/DDBJ databases">
        <title>Genomic Encyclopedia of Type Strains, Phase IV (KMG-IV): sequencing the most valuable type-strain genomes for metagenomic binning, comparative biology and taxonomic classification.</title>
        <authorList>
            <person name="Goeker M."/>
        </authorList>
    </citation>
    <scope>NUCLEOTIDE SEQUENCE</scope>
    <source>
        <strain evidence="3">DSM 21943</strain>
    </source>
</reference>
<dbReference type="EMBL" id="JAFBCV010000013">
    <property type="protein sequence ID" value="MBM7840366.1"/>
    <property type="molecule type" value="Genomic_DNA"/>
</dbReference>
<dbReference type="PANTHER" id="PTHR13887:SF47">
    <property type="entry name" value="CLPXP ADAPTER PROTEIN SPXH"/>
    <property type="match status" value="1"/>
</dbReference>
<gene>
    <name evidence="2" type="primary">spxH</name>
    <name evidence="3" type="ORF">JOC54_003647</name>
</gene>
<sequence>MNLKHHVQQECDQKLGICGISDSREDMPVKKPIEIYTFIDPLCSDCWAIEPIIKKLQVEYGHLFKIRVLLAGKLSIWNACDLPSKKKINKGHLSDSNMCCAGNVEFNRTEKLKPYSAFLAIKAAELQGPRAGHRFLRKLRESLFLMKRNITDEQVLKQCAEEANLDLEAFDSDFHSASATKALQCDIQTTSEMDVEAVPTFVFFNGNSDEAGIKVSGQYPYHIYVQLLEDMLGFKPEKASHPELEAFLQHYGFLATTEIATVLDITNEEVERKLKSLMLQQKVEAVPFKYGTFWKWIA</sequence>
<accession>A0ABS2SXV8</accession>
<proteinExistence type="inferred from homology"/>
<comment type="caution">
    <text evidence="3">The sequence shown here is derived from an EMBL/GenBank/DDBJ whole genome shotgun (WGS) entry which is preliminary data.</text>
</comment>
<evidence type="ECO:0000313" key="4">
    <source>
        <dbReference type="Proteomes" id="UP001179280"/>
    </source>
</evidence>
<dbReference type="Proteomes" id="UP001179280">
    <property type="component" value="Unassembled WGS sequence"/>
</dbReference>
<evidence type="ECO:0000256" key="2">
    <source>
        <dbReference type="HAMAP-Rule" id="MF_02245"/>
    </source>
</evidence>
<dbReference type="InterPro" id="IPR046404">
    <property type="entry name" value="Adapter_SpxH"/>
</dbReference>
<keyword evidence="3" id="KW-0413">Isomerase</keyword>
<evidence type="ECO:0000313" key="3">
    <source>
        <dbReference type="EMBL" id="MBM7840366.1"/>
    </source>
</evidence>
<dbReference type="Pfam" id="PF13743">
    <property type="entry name" value="Thioredoxin_5"/>
    <property type="match status" value="1"/>
</dbReference>
<protein>
    <recommendedName>
        <fullName evidence="2">ClpXP adapter protein SpxH</fullName>
    </recommendedName>
</protein>
<dbReference type="GO" id="GO:0016853">
    <property type="term" value="F:isomerase activity"/>
    <property type="evidence" value="ECO:0007669"/>
    <property type="project" value="UniProtKB-KW"/>
</dbReference>
<evidence type="ECO:0000256" key="1">
    <source>
        <dbReference type="ARBA" id="ARBA00022490"/>
    </source>
</evidence>
<dbReference type="HAMAP" id="MF_02245">
    <property type="entry name" value="Adapter_SpxH"/>
    <property type="match status" value="1"/>
</dbReference>
<dbReference type="CDD" id="cd03025">
    <property type="entry name" value="DsbA_FrnE_like"/>
    <property type="match status" value="1"/>
</dbReference>
<dbReference type="InterPro" id="IPR036249">
    <property type="entry name" value="Thioredoxin-like_sf"/>
</dbReference>